<dbReference type="PANTHER" id="PTHR42691">
    <property type="entry name" value="ASPARTATE AMINOTRANSFERASE YHDR-RELATED"/>
    <property type="match status" value="1"/>
</dbReference>
<dbReference type="InterPro" id="IPR015421">
    <property type="entry name" value="PyrdxlP-dep_Trfase_major"/>
</dbReference>
<reference evidence="3 4" key="1">
    <citation type="submission" date="2017-02" db="EMBL/GenBank/DDBJ databases">
        <authorList>
            <person name="Peterson S.W."/>
        </authorList>
    </citation>
    <scope>NUCLEOTIDE SEQUENCE [LARGE SCALE GENOMIC DNA]</scope>
    <source>
        <strain evidence="3 4">DSM 18034</strain>
    </source>
</reference>
<proteinExistence type="inferred from homology"/>
<evidence type="ECO:0000259" key="2">
    <source>
        <dbReference type="Pfam" id="PF00155"/>
    </source>
</evidence>
<gene>
    <name evidence="3" type="ORF">SAMN02745702_00407</name>
</gene>
<dbReference type="Proteomes" id="UP000189733">
    <property type="component" value="Unassembled WGS sequence"/>
</dbReference>
<protein>
    <recommendedName>
        <fullName evidence="1">Aminotransferase</fullName>
        <ecNumber evidence="1">2.6.1.-</ecNumber>
    </recommendedName>
</protein>
<evidence type="ECO:0000313" key="3">
    <source>
        <dbReference type="EMBL" id="SKA64792.1"/>
    </source>
</evidence>
<keyword evidence="1 3" id="KW-0808">Transferase</keyword>
<dbReference type="PROSITE" id="PS00105">
    <property type="entry name" value="AA_TRANSFER_CLASS_1"/>
    <property type="match status" value="1"/>
</dbReference>
<dbReference type="SUPFAM" id="SSF53383">
    <property type="entry name" value="PLP-dependent transferases"/>
    <property type="match status" value="1"/>
</dbReference>
<dbReference type="InterPro" id="IPR004839">
    <property type="entry name" value="Aminotransferase_I/II_large"/>
</dbReference>
<dbReference type="OrthoDB" id="9804474at2"/>
<dbReference type="PANTHER" id="PTHR42691:SF1">
    <property type="entry name" value="ASPARTATE AMINOTRANSFERASE YHDR-RELATED"/>
    <property type="match status" value="1"/>
</dbReference>
<dbReference type="EC" id="2.6.1.-" evidence="1"/>
<dbReference type="STRING" id="1121442.SAMN02745702_00407"/>
<feature type="domain" description="Aminotransferase class I/classII large" evidence="2">
    <location>
        <begin position="39"/>
        <end position="376"/>
    </location>
</feature>
<sequence>MKILATDIQGYLEHSSMIREMFEAGRQLKAQYGEDAVCDFSLGNPDLPAPAAVRDGLAALSKDAEKPFTFGYMPNAGYPSAREALAEHLSKEQGVPISPEGLILSCGAAGGMNALFRAILEPGDEVLCPAPYFVEYGFYVANHGGQLKTVPALPPEFDLDLDGMELAIGPKTRAVIINSPNNPTGALYSRETLMKLAEILTRKSREFGRPILLVSDEPYRFLCYDCAEVPSVLPLYPYSVVISSFSKNLSLAGERVGYVVPSPSMPEHLELMNALTLTNRILGFVNAPAVGQRLMAHALGSQVNVTVYAERRKAMTRVLDEVGFDFAMPKGTFYFFPKAPGGDDKAFITALLEERILAVPGSGFGFPGYFRLAFCVGEEIIHRSLDGFRRAFEKMQK</sequence>
<keyword evidence="1 3" id="KW-0032">Aminotransferase</keyword>
<dbReference type="Gene3D" id="3.40.640.10">
    <property type="entry name" value="Type I PLP-dependent aspartate aminotransferase-like (Major domain)"/>
    <property type="match status" value="1"/>
</dbReference>
<accession>A0A1T4VIM3</accession>
<comment type="cofactor">
    <cofactor evidence="1">
        <name>pyridoxal 5'-phosphate</name>
        <dbReference type="ChEBI" id="CHEBI:597326"/>
    </cofactor>
</comment>
<name>A0A1T4VIM3_9BACT</name>
<dbReference type="EMBL" id="FUYA01000001">
    <property type="protein sequence ID" value="SKA64792.1"/>
    <property type="molecule type" value="Genomic_DNA"/>
</dbReference>
<keyword evidence="4" id="KW-1185">Reference proteome</keyword>
<dbReference type="GO" id="GO:0008483">
    <property type="term" value="F:transaminase activity"/>
    <property type="evidence" value="ECO:0007669"/>
    <property type="project" value="UniProtKB-KW"/>
</dbReference>
<dbReference type="CDD" id="cd00609">
    <property type="entry name" value="AAT_like"/>
    <property type="match status" value="1"/>
</dbReference>
<comment type="similarity">
    <text evidence="1">Belongs to the class-I pyridoxal-phosphate-dependent aminotransferase family.</text>
</comment>
<evidence type="ECO:0000313" key="4">
    <source>
        <dbReference type="Proteomes" id="UP000189733"/>
    </source>
</evidence>
<dbReference type="RefSeq" id="WP_078683716.1">
    <property type="nucleotide sequence ID" value="NZ_FUYA01000001.1"/>
</dbReference>
<organism evidence="3 4">
    <name type="scientific">Desulfobaculum bizertense DSM 18034</name>
    <dbReference type="NCBI Taxonomy" id="1121442"/>
    <lineage>
        <taxon>Bacteria</taxon>
        <taxon>Pseudomonadati</taxon>
        <taxon>Thermodesulfobacteriota</taxon>
        <taxon>Desulfovibrionia</taxon>
        <taxon>Desulfovibrionales</taxon>
        <taxon>Desulfovibrionaceae</taxon>
        <taxon>Desulfobaculum</taxon>
    </lineage>
</organism>
<dbReference type="Pfam" id="PF00155">
    <property type="entry name" value="Aminotran_1_2"/>
    <property type="match status" value="1"/>
</dbReference>
<dbReference type="InterPro" id="IPR015424">
    <property type="entry name" value="PyrdxlP-dep_Trfase"/>
</dbReference>
<dbReference type="NCBIfam" id="NF005305">
    <property type="entry name" value="PRK06836.1"/>
    <property type="match status" value="1"/>
</dbReference>
<dbReference type="GO" id="GO:0030170">
    <property type="term" value="F:pyridoxal phosphate binding"/>
    <property type="evidence" value="ECO:0007669"/>
    <property type="project" value="InterPro"/>
</dbReference>
<dbReference type="InterPro" id="IPR004838">
    <property type="entry name" value="NHTrfase_class1_PyrdxlP-BS"/>
</dbReference>
<evidence type="ECO:0000256" key="1">
    <source>
        <dbReference type="RuleBase" id="RU000481"/>
    </source>
</evidence>
<dbReference type="AlphaFoldDB" id="A0A1T4VIM3"/>